<keyword evidence="5 6" id="KW-0472">Membrane</keyword>
<gene>
    <name evidence="7" type="ORF">CRENBAI_001069</name>
</gene>
<evidence type="ECO:0000256" key="1">
    <source>
        <dbReference type="ARBA" id="ARBA00004141"/>
    </source>
</evidence>
<comment type="caution">
    <text evidence="7">The sequence shown here is derived from an EMBL/GenBank/DDBJ whole genome shotgun (WGS) entry which is preliminary data.</text>
</comment>
<dbReference type="AlphaFoldDB" id="A0AAV9R1Y0"/>
<dbReference type="GO" id="GO:0016020">
    <property type="term" value="C:membrane"/>
    <property type="evidence" value="ECO:0007669"/>
    <property type="project" value="UniProtKB-SubCell"/>
</dbReference>
<dbReference type="PANTHER" id="PTHR33721:SF4">
    <property type="entry name" value="TRANSMEMBRANE PROTEIN 255B"/>
    <property type="match status" value="1"/>
</dbReference>
<comment type="similarity">
    <text evidence="2">Belongs to the TMEM255 family.</text>
</comment>
<evidence type="ECO:0000256" key="6">
    <source>
        <dbReference type="SAM" id="Phobius"/>
    </source>
</evidence>
<organism evidence="7 8">
    <name type="scientific">Crenichthys baileyi</name>
    <name type="common">White River springfish</name>
    <dbReference type="NCBI Taxonomy" id="28760"/>
    <lineage>
        <taxon>Eukaryota</taxon>
        <taxon>Metazoa</taxon>
        <taxon>Chordata</taxon>
        <taxon>Craniata</taxon>
        <taxon>Vertebrata</taxon>
        <taxon>Euteleostomi</taxon>
        <taxon>Actinopterygii</taxon>
        <taxon>Neopterygii</taxon>
        <taxon>Teleostei</taxon>
        <taxon>Neoteleostei</taxon>
        <taxon>Acanthomorphata</taxon>
        <taxon>Ovalentaria</taxon>
        <taxon>Atherinomorphae</taxon>
        <taxon>Cyprinodontiformes</taxon>
        <taxon>Goodeidae</taxon>
        <taxon>Crenichthys</taxon>
    </lineage>
</organism>
<accession>A0AAV9R1Y0</accession>
<keyword evidence="4 6" id="KW-1133">Transmembrane helix</keyword>
<evidence type="ECO:0000256" key="2">
    <source>
        <dbReference type="ARBA" id="ARBA00007903"/>
    </source>
</evidence>
<comment type="subcellular location">
    <subcellularLocation>
        <location evidence="1">Membrane</location>
        <topology evidence="1">Multi-pass membrane protein</topology>
    </subcellularLocation>
</comment>
<feature type="transmembrane region" description="Helical" evidence="6">
    <location>
        <begin position="29"/>
        <end position="49"/>
    </location>
</feature>
<dbReference type="PANTHER" id="PTHR33721">
    <property type="entry name" value="TRANSMEMBRANE PROTEIN 255B-LIKE"/>
    <property type="match status" value="1"/>
</dbReference>
<evidence type="ECO:0000313" key="8">
    <source>
        <dbReference type="Proteomes" id="UP001311232"/>
    </source>
</evidence>
<dbReference type="Pfam" id="PF14967">
    <property type="entry name" value="FAM70"/>
    <property type="match status" value="1"/>
</dbReference>
<dbReference type="EMBL" id="JAHHUM010002403">
    <property type="protein sequence ID" value="KAK5603781.1"/>
    <property type="molecule type" value="Genomic_DNA"/>
</dbReference>
<evidence type="ECO:0000256" key="5">
    <source>
        <dbReference type="ARBA" id="ARBA00023136"/>
    </source>
</evidence>
<keyword evidence="3 6" id="KW-0812">Transmembrane</keyword>
<name>A0AAV9R1Y0_9TELE</name>
<keyword evidence="8" id="KW-1185">Reference proteome</keyword>
<evidence type="ECO:0000256" key="3">
    <source>
        <dbReference type="ARBA" id="ARBA00022692"/>
    </source>
</evidence>
<evidence type="ECO:0000313" key="7">
    <source>
        <dbReference type="EMBL" id="KAK5603781.1"/>
    </source>
</evidence>
<proteinExistence type="inferred from homology"/>
<evidence type="ECO:0000256" key="4">
    <source>
        <dbReference type="ARBA" id="ARBA00022989"/>
    </source>
</evidence>
<feature type="transmembrane region" description="Helical" evidence="6">
    <location>
        <begin position="61"/>
        <end position="81"/>
    </location>
</feature>
<protein>
    <submittedName>
        <fullName evidence="7">Uncharacterized protein</fullName>
    </submittedName>
</protein>
<dbReference type="Proteomes" id="UP001311232">
    <property type="component" value="Unassembled WGS sequence"/>
</dbReference>
<sequence>MTARTQRPAGKEENTMNRATEVMLRVRRALWLVLSMLSLSLLLVVLGAYTTTCTESLNVTGYVSGVIMTLGSFLGLLGLLLEENLKQLLL</sequence>
<reference evidence="7 8" key="1">
    <citation type="submission" date="2021-06" db="EMBL/GenBank/DDBJ databases">
        <authorList>
            <person name="Palmer J.M."/>
        </authorList>
    </citation>
    <scope>NUCLEOTIDE SEQUENCE [LARGE SCALE GENOMIC DNA]</scope>
    <source>
        <strain evidence="7 8">MEX-2019</strain>
        <tissue evidence="7">Muscle</tissue>
    </source>
</reference>
<dbReference type="InterPro" id="IPR028014">
    <property type="entry name" value="TMEM255"/>
</dbReference>